<dbReference type="Gene3D" id="2.130.10.10">
    <property type="entry name" value="YVTN repeat-like/Quinoprotein amine dehydrogenase"/>
    <property type="match status" value="1"/>
</dbReference>
<proteinExistence type="predicted"/>
<accession>A0A7S1DDR2</accession>
<organism evidence="1">
    <name type="scientific">Cyclophora tenuis</name>
    <name type="common">Marine diatom</name>
    <dbReference type="NCBI Taxonomy" id="216820"/>
    <lineage>
        <taxon>Eukaryota</taxon>
        <taxon>Sar</taxon>
        <taxon>Stramenopiles</taxon>
        <taxon>Ochrophyta</taxon>
        <taxon>Bacillariophyta</taxon>
        <taxon>Fragilariophyceae</taxon>
        <taxon>Fragilariophycidae</taxon>
        <taxon>Cyclophorales</taxon>
        <taxon>Cyclophoraceae</taxon>
        <taxon>Cyclophora</taxon>
    </lineage>
</organism>
<sequence length="158" mass="17649">MLTLGGVDGSVLLFDVHAWKLMRQFPEIHDLPVTCIAARPYPVPLKEDEDAYDGIQMHAISASADSQLALLTLTRRVPRRQRQRQRQSGGTSTKSSIIPSLSTLAWVALFLYAIYQIGQETVLLCRDDFGAWYQFGECILHSVLIAHPSRPGILIPPH</sequence>
<evidence type="ECO:0000313" key="1">
    <source>
        <dbReference type="EMBL" id="CAD8944996.1"/>
    </source>
</evidence>
<dbReference type="AlphaFoldDB" id="A0A7S1DDR2"/>
<reference evidence="1" key="1">
    <citation type="submission" date="2021-01" db="EMBL/GenBank/DDBJ databases">
        <authorList>
            <person name="Corre E."/>
            <person name="Pelletier E."/>
            <person name="Niang G."/>
            <person name="Scheremetjew M."/>
            <person name="Finn R."/>
            <person name="Kale V."/>
            <person name="Holt S."/>
            <person name="Cochrane G."/>
            <person name="Meng A."/>
            <person name="Brown T."/>
            <person name="Cohen L."/>
        </authorList>
    </citation>
    <scope>NUCLEOTIDE SEQUENCE</scope>
    <source>
        <strain evidence="1">ECT3854</strain>
    </source>
</reference>
<dbReference type="InterPro" id="IPR015943">
    <property type="entry name" value="WD40/YVTN_repeat-like_dom_sf"/>
</dbReference>
<gene>
    <name evidence="1" type="ORF">CTEN0397_LOCUS16200</name>
</gene>
<dbReference type="EMBL" id="HBFW01025245">
    <property type="protein sequence ID" value="CAD8944996.1"/>
    <property type="molecule type" value="Transcribed_RNA"/>
</dbReference>
<dbReference type="SUPFAM" id="SSF117289">
    <property type="entry name" value="Nucleoporin domain"/>
    <property type="match status" value="1"/>
</dbReference>
<name>A0A7S1DDR2_CYCTE</name>
<protein>
    <submittedName>
        <fullName evidence="1">Uncharacterized protein</fullName>
    </submittedName>
</protein>